<feature type="domain" description="Aldehyde oxidase/xanthine dehydrogenase second molybdopterin binding" evidence="3">
    <location>
        <begin position="101"/>
        <end position="342"/>
    </location>
</feature>
<dbReference type="EMBL" id="UINC01065718">
    <property type="protein sequence ID" value="SVB95673.1"/>
    <property type="molecule type" value="Genomic_DNA"/>
</dbReference>
<name>A0A382I9V8_9ZZZZ</name>
<dbReference type="InterPro" id="IPR046867">
    <property type="entry name" value="AldOxase/xan_DH_MoCoBD2"/>
</dbReference>
<dbReference type="Gene3D" id="3.30.365.10">
    <property type="entry name" value="Aldehyde oxidase/xanthine dehydrogenase, molybdopterin binding domain"/>
    <property type="match status" value="3"/>
</dbReference>
<sequence length="405" mass="43671">PYDIQHVRIDGYDIMTNKPKTTAYRAPGAPIAMFAAETLINEIADSLGIDSVELRIRNVAKKGERRSDGVINGDIGAIDVMENIRNHPHYSMPLPKGDYVGRGISMGFCRNNSGVSSVIANILPDGNFSLTEGSVDIGGSRTAIAQQFAEVLEVGVENILPQIGDTDTIGYTSNTGGSGVAFKTGMAAYHTAQDIKTQLIKRAALIWDTEDGNVDYKEGVLYHKNDPELKMTLNDIAALLGDTGGPITGKSHINPGGQEGSYAANIVDVRVDPETGKIEILKVTAFQDVGKAIHRAYVEGQIQGGTTQGIGWAINEEYFMLDGQMQNNTFLDYRMPTSLDLPMIDPVVIEVFNPNHPFGVKGVGESNIVPPLGAVSDAVYNAIGKRIYDLPINPEAIIRAINEKL</sequence>
<reference evidence="4" key="1">
    <citation type="submission" date="2018-05" db="EMBL/GenBank/DDBJ databases">
        <authorList>
            <person name="Lanie J.A."/>
            <person name="Ng W.-L."/>
            <person name="Kazmierczak K.M."/>
            <person name="Andrzejewski T.M."/>
            <person name="Davidsen T.M."/>
            <person name="Wayne K.J."/>
            <person name="Tettelin H."/>
            <person name="Glass J.I."/>
            <person name="Rusch D."/>
            <person name="Podicherti R."/>
            <person name="Tsui H.-C.T."/>
            <person name="Winkler M.E."/>
        </authorList>
    </citation>
    <scope>NUCLEOTIDE SEQUENCE</scope>
</reference>
<feature type="domain" description="Aldehyde oxidase/xanthine dehydrogenase first molybdopterin binding" evidence="2">
    <location>
        <begin position="1"/>
        <end position="59"/>
    </location>
</feature>
<protein>
    <submittedName>
        <fullName evidence="4">Uncharacterized protein</fullName>
    </submittedName>
</protein>
<dbReference type="GO" id="GO:0016491">
    <property type="term" value="F:oxidoreductase activity"/>
    <property type="evidence" value="ECO:0007669"/>
    <property type="project" value="InterPro"/>
</dbReference>
<dbReference type="InterPro" id="IPR016208">
    <property type="entry name" value="Ald_Oxase/xanthine_DH-like"/>
</dbReference>
<organism evidence="4">
    <name type="scientific">marine metagenome</name>
    <dbReference type="NCBI Taxonomy" id="408172"/>
    <lineage>
        <taxon>unclassified sequences</taxon>
        <taxon>metagenomes</taxon>
        <taxon>ecological metagenomes</taxon>
    </lineage>
</organism>
<dbReference type="InterPro" id="IPR037165">
    <property type="entry name" value="AldOxase/xan_DH_Mopterin-bd_sf"/>
</dbReference>
<dbReference type="GO" id="GO:0005506">
    <property type="term" value="F:iron ion binding"/>
    <property type="evidence" value="ECO:0007669"/>
    <property type="project" value="InterPro"/>
</dbReference>
<dbReference type="SUPFAM" id="SSF56003">
    <property type="entry name" value="Molybdenum cofactor-binding domain"/>
    <property type="match status" value="1"/>
</dbReference>
<gene>
    <name evidence="4" type="ORF">METZ01_LOCUS248527</name>
</gene>
<accession>A0A382I9V8</accession>
<keyword evidence="1" id="KW-0500">Molybdenum</keyword>
<dbReference type="AlphaFoldDB" id="A0A382I9V8"/>
<dbReference type="PANTHER" id="PTHR11908:SF132">
    <property type="entry name" value="ALDEHYDE OXIDASE 1-RELATED"/>
    <property type="match status" value="1"/>
</dbReference>
<dbReference type="PANTHER" id="PTHR11908">
    <property type="entry name" value="XANTHINE DEHYDROGENASE"/>
    <property type="match status" value="1"/>
</dbReference>
<evidence type="ECO:0000259" key="2">
    <source>
        <dbReference type="Pfam" id="PF02738"/>
    </source>
</evidence>
<dbReference type="Pfam" id="PF20256">
    <property type="entry name" value="MoCoBD_2"/>
    <property type="match status" value="1"/>
</dbReference>
<feature type="non-terminal residue" evidence="4">
    <location>
        <position position="1"/>
    </location>
</feature>
<evidence type="ECO:0000259" key="3">
    <source>
        <dbReference type="Pfam" id="PF20256"/>
    </source>
</evidence>
<evidence type="ECO:0000256" key="1">
    <source>
        <dbReference type="ARBA" id="ARBA00022505"/>
    </source>
</evidence>
<dbReference type="Pfam" id="PF02738">
    <property type="entry name" value="MoCoBD_1"/>
    <property type="match status" value="1"/>
</dbReference>
<proteinExistence type="predicted"/>
<evidence type="ECO:0000313" key="4">
    <source>
        <dbReference type="EMBL" id="SVB95673.1"/>
    </source>
</evidence>
<dbReference type="InterPro" id="IPR008274">
    <property type="entry name" value="AldOxase/xan_DH_MoCoBD1"/>
</dbReference>